<gene>
    <name evidence="1" type="ORF">C7B82_18845</name>
</gene>
<evidence type="ECO:0000313" key="1">
    <source>
        <dbReference type="EMBL" id="PSB26740.1"/>
    </source>
</evidence>
<name>A0A2T1E204_9CYAN</name>
<sequence length="1073" mass="120362">MVESSTPPKKIQNLRNFTVQIRHIQQTETVVGTGFVISSDGLIATCAHVVVAAGVNPRLGRIPSHWELIRQRFFRSSDALQTDRAAALTVYFPQARLPQERKQTAIVVGCFQDSDDDVVLLQLQADHLPEGVEVAIVGEADDSVNVPDERRFRSYGYRRLGNYQGLQADGAILGTTEPPADRILLQDPLQLRSPEIDSGMSGGAVLDVVRDRVVGIIAETSDIRTGADRDTSFAVDYAVVIELLHPDASSAVSSTQGDALVLTTVSATAPTVKPVALTPDPAPKQRFDLSRAPTLIEEWVGRDALLAALNQDWADPHCHVTAIIGFGGEGKSTFARQWVENVQRDAALPMPDGVFWWGFYEQPNVDEFFNAVLKHLDLGGIDPGQLTSVDAKAQTIRAMRGRYLFVLDGLELLQEQEGDDYGLLKNRDLCTFLRTFADGNHASFCLLTSRFPVLDLIDYTTYQQRELGPLNRDDGRQLLKNIGVKGSNKELAEVVDDWGGYALSLRWVGTYLLDKHGGNVKRVREIPVPDQKQPVYDRLQSVLRSYDGYITQAEREFLNVFSLFRLPVVANNALQQVFEAKRSSPYIPPRQPPLDPITKWLLSLKKFLDWVLRRKTTSRVRLREKLNVSVTELSSSNFNALIRRLVAYRIVKDYPESGYFTLHPLIRAHYRDQLAQGNSDWVKTVHRRIGEFYEKNTVVPEFPSLSDLTPLVEAVHHWCQAGDYDEAYKVLWERIFQRERRVLTYQLEAWDTSLNMIKEFFTNGDTTQNPLVVDKGNQRWILNHAGVCLSSLGRLGETLPLYKRYIAGAIEAEDWSNAQIGYRNLASLYVNLGDIPASAAVAVSALTYARSVEDKKGEQYSLAHQGWAAHLLGNLDTAQNAFQHAERLQQQTNPETKHIYGPRGIWYADHLRRWGDAVYARRITEANQSICERNHWSGSLSDCHRLLGDLDTDAKLSTAQSHYNEALQIARSISNRDVLIEALLARGRWAARQGDAVAAASDLEEALGYAVAGGYRLYEADIRVGLAWMHRAAGNLDAARQEALRAQRMSETMRYYWGQKDAAEVLEALEQVA</sequence>
<keyword evidence="1" id="KW-0378">Hydrolase</keyword>
<dbReference type="RefSeq" id="WP_106257827.1">
    <property type="nucleotide sequence ID" value="NZ_CAWNSW010000070.1"/>
</dbReference>
<dbReference type="Gene3D" id="2.40.10.10">
    <property type="entry name" value="Trypsin-like serine proteases"/>
    <property type="match status" value="1"/>
</dbReference>
<protein>
    <submittedName>
        <fullName evidence="1">Serine protease</fullName>
    </submittedName>
</protein>
<dbReference type="SUPFAM" id="SSF48452">
    <property type="entry name" value="TPR-like"/>
    <property type="match status" value="2"/>
</dbReference>
<keyword evidence="2" id="KW-1185">Reference proteome</keyword>
<dbReference type="InterPro" id="IPR011990">
    <property type="entry name" value="TPR-like_helical_dom_sf"/>
</dbReference>
<comment type="caution">
    <text evidence="1">The sequence shown here is derived from an EMBL/GenBank/DDBJ whole genome shotgun (WGS) entry which is preliminary data.</text>
</comment>
<organism evidence="1 2">
    <name type="scientific">Stenomitos frigidus ULC18</name>
    <dbReference type="NCBI Taxonomy" id="2107698"/>
    <lineage>
        <taxon>Bacteria</taxon>
        <taxon>Bacillati</taxon>
        <taxon>Cyanobacteriota</taxon>
        <taxon>Cyanophyceae</taxon>
        <taxon>Leptolyngbyales</taxon>
        <taxon>Leptolyngbyaceae</taxon>
        <taxon>Stenomitos</taxon>
    </lineage>
</organism>
<dbReference type="GO" id="GO:0008233">
    <property type="term" value="F:peptidase activity"/>
    <property type="evidence" value="ECO:0007669"/>
    <property type="project" value="UniProtKB-KW"/>
</dbReference>
<dbReference type="GO" id="GO:0006508">
    <property type="term" value="P:proteolysis"/>
    <property type="evidence" value="ECO:0007669"/>
    <property type="project" value="UniProtKB-KW"/>
</dbReference>
<reference evidence="2" key="1">
    <citation type="submission" date="2018-02" db="EMBL/GenBank/DDBJ databases">
        <authorList>
            <person name="Moore K."/>
            <person name="Momper L."/>
        </authorList>
    </citation>
    <scope>NUCLEOTIDE SEQUENCE [LARGE SCALE GENOMIC DNA]</scope>
    <source>
        <strain evidence="2">ULC18</strain>
    </source>
</reference>
<dbReference type="InterPro" id="IPR027417">
    <property type="entry name" value="P-loop_NTPase"/>
</dbReference>
<keyword evidence="1" id="KW-0645">Protease</keyword>
<dbReference type="Gene3D" id="3.40.50.300">
    <property type="entry name" value="P-loop containing nucleotide triphosphate hydrolases"/>
    <property type="match status" value="1"/>
</dbReference>
<dbReference type="Pfam" id="PF13365">
    <property type="entry name" value="Trypsin_2"/>
    <property type="match status" value="1"/>
</dbReference>
<proteinExistence type="predicted"/>
<dbReference type="InterPro" id="IPR043504">
    <property type="entry name" value="Peptidase_S1_PA_chymotrypsin"/>
</dbReference>
<reference evidence="1 2" key="2">
    <citation type="submission" date="2018-03" db="EMBL/GenBank/DDBJ databases">
        <title>The ancient ancestry and fast evolution of plastids.</title>
        <authorList>
            <person name="Moore K.R."/>
            <person name="Magnabosco C."/>
            <person name="Momper L."/>
            <person name="Gold D.A."/>
            <person name="Bosak T."/>
            <person name="Fournier G.P."/>
        </authorList>
    </citation>
    <scope>NUCLEOTIDE SEQUENCE [LARGE SCALE GENOMIC DNA]</scope>
    <source>
        <strain evidence="1 2">ULC18</strain>
    </source>
</reference>
<dbReference type="InterPro" id="IPR009003">
    <property type="entry name" value="Peptidase_S1_PA"/>
</dbReference>
<dbReference type="Proteomes" id="UP000239576">
    <property type="component" value="Unassembled WGS sequence"/>
</dbReference>
<accession>A0A2T1E204</accession>
<dbReference type="EMBL" id="PVWK01000100">
    <property type="protein sequence ID" value="PSB26740.1"/>
    <property type="molecule type" value="Genomic_DNA"/>
</dbReference>
<dbReference type="OrthoDB" id="568425at2"/>
<dbReference type="SUPFAM" id="SSF50494">
    <property type="entry name" value="Trypsin-like serine proteases"/>
    <property type="match status" value="1"/>
</dbReference>
<dbReference type="AlphaFoldDB" id="A0A2T1E204"/>
<evidence type="ECO:0000313" key="2">
    <source>
        <dbReference type="Proteomes" id="UP000239576"/>
    </source>
</evidence>
<dbReference type="SUPFAM" id="SSF52540">
    <property type="entry name" value="P-loop containing nucleoside triphosphate hydrolases"/>
    <property type="match status" value="1"/>
</dbReference>
<dbReference type="Gene3D" id="1.25.40.10">
    <property type="entry name" value="Tetratricopeptide repeat domain"/>
    <property type="match status" value="2"/>
</dbReference>